<dbReference type="PANTHER" id="PTHR32305">
    <property type="match status" value="1"/>
</dbReference>
<accession>A0A316WN33</accession>
<gene>
    <name evidence="2" type="ORF">C1634_018095</name>
</gene>
<dbReference type="EMBL" id="PPEG02000007">
    <property type="protein sequence ID" value="PWN59930.1"/>
    <property type="molecule type" value="Genomic_DNA"/>
</dbReference>
<comment type="caution">
    <text evidence="2">The sequence shown here is derived from an EMBL/GenBank/DDBJ whole genome shotgun (WGS) entry which is preliminary data.</text>
</comment>
<feature type="region of interest" description="Disordered" evidence="1">
    <location>
        <begin position="262"/>
        <end position="389"/>
    </location>
</feature>
<evidence type="ECO:0008006" key="4">
    <source>
        <dbReference type="Google" id="ProtNLM"/>
    </source>
</evidence>
<dbReference type="AlphaFoldDB" id="A0A316WN33"/>
<sequence length="389" mass="43890">MKANATVLAFIYKQAIVIIWLPPYNYLNLPGKVIQNSKVTDYIYRADGVKVKKVFGTETTDYLDGFQYTDSVLKFFPTAEGYFNVETGKYVYNYTDHLGNTRLSYAKNGAGTEIIEESNYYPFGLKHEGYNFLTGNPAYKYKYQGQELQETGMYSFKWREYMPDVGRFIQIDPLSEKFPYNSTYAFQENKLGMGREFEGLELVPFEFLMMSNSNIPTTPLTEAMIREVPIEGITLVGRATPPPQIGFWEKIGNAISKGWDSITGSNKAEPAQTMDKVTENAKPESVAEQVKPEGQSSQYDKIENSSRGKEGVANRQTDISKEEFGKNLEKSGYEKTEKGGGKVAEYKKGDQSYTIRPDKGGKPTADFRKSPESKQADIKIRLKPETGGQ</sequence>
<feature type="compositionally biased region" description="Basic and acidic residues" evidence="1">
    <location>
        <begin position="300"/>
        <end position="389"/>
    </location>
</feature>
<dbReference type="InterPro" id="IPR050708">
    <property type="entry name" value="T6SS_VgrG/RHS"/>
</dbReference>
<proteinExistence type="predicted"/>
<reference evidence="2 3" key="1">
    <citation type="submission" date="2018-04" db="EMBL/GenBank/DDBJ databases">
        <title>Chryseobacterium oncorhynchi 701B-08T from rainbow trout, and Chryseobacterium viscerum 687B-08T from diseased fish.</title>
        <authorList>
            <person name="Jeong J.-J."/>
            <person name="Lee Y.J."/>
            <person name="Pathiraja D."/>
            <person name="Park B."/>
            <person name="Choi I.-G."/>
            <person name="Kim K.D."/>
        </authorList>
    </citation>
    <scope>NUCLEOTIDE SEQUENCE [LARGE SCALE GENOMIC DNA]</scope>
    <source>
        <strain evidence="2 3">687B-08</strain>
    </source>
</reference>
<dbReference type="Proteomes" id="UP000236413">
    <property type="component" value="Unassembled WGS sequence"/>
</dbReference>
<evidence type="ECO:0000313" key="2">
    <source>
        <dbReference type="EMBL" id="PWN59930.1"/>
    </source>
</evidence>
<protein>
    <recommendedName>
        <fullName evidence="4">RHS repeat-associated core domain-containing protein</fullName>
    </recommendedName>
</protein>
<evidence type="ECO:0000256" key="1">
    <source>
        <dbReference type="SAM" id="MobiDB-lite"/>
    </source>
</evidence>
<dbReference type="Gene3D" id="2.180.10.10">
    <property type="entry name" value="RHS repeat-associated core"/>
    <property type="match status" value="1"/>
</dbReference>
<dbReference type="InterPro" id="IPR022385">
    <property type="entry name" value="Rhs_assc_core"/>
</dbReference>
<organism evidence="2 3">
    <name type="scientific">Chryseobacterium viscerum</name>
    <dbReference type="NCBI Taxonomy" id="1037377"/>
    <lineage>
        <taxon>Bacteria</taxon>
        <taxon>Pseudomonadati</taxon>
        <taxon>Bacteroidota</taxon>
        <taxon>Flavobacteriia</taxon>
        <taxon>Flavobacteriales</taxon>
        <taxon>Weeksellaceae</taxon>
        <taxon>Chryseobacterium group</taxon>
        <taxon>Chryseobacterium</taxon>
    </lineage>
</organism>
<evidence type="ECO:0000313" key="3">
    <source>
        <dbReference type="Proteomes" id="UP000236413"/>
    </source>
</evidence>
<dbReference type="PANTHER" id="PTHR32305:SF15">
    <property type="entry name" value="PROTEIN RHSA-RELATED"/>
    <property type="match status" value="1"/>
</dbReference>
<dbReference type="NCBIfam" id="TIGR03696">
    <property type="entry name" value="Rhs_assc_core"/>
    <property type="match status" value="1"/>
</dbReference>
<name>A0A316WN33_9FLAO</name>